<evidence type="ECO:0000256" key="2">
    <source>
        <dbReference type="ARBA" id="ARBA00022771"/>
    </source>
</evidence>
<dbReference type="PANTHER" id="PTHR45691">
    <property type="entry name" value="PROTEIN DIAPHANOUS"/>
    <property type="match status" value="1"/>
</dbReference>
<keyword evidence="2 4" id="KW-0863">Zinc-finger</keyword>
<feature type="compositionally biased region" description="Pro residues" evidence="5">
    <location>
        <begin position="782"/>
        <end position="796"/>
    </location>
</feature>
<feature type="compositionally biased region" description="Polar residues" evidence="5">
    <location>
        <begin position="1227"/>
        <end position="1245"/>
    </location>
</feature>
<feature type="compositionally biased region" description="Polar residues" evidence="5">
    <location>
        <begin position="1109"/>
        <end position="1128"/>
    </location>
</feature>
<evidence type="ECO:0000256" key="5">
    <source>
        <dbReference type="SAM" id="MobiDB-lite"/>
    </source>
</evidence>
<name>A0A8I2YT39_9AGAM</name>
<dbReference type="PANTHER" id="PTHR45691:SF6">
    <property type="entry name" value="PROTEIN DIAPHANOUS"/>
    <property type="match status" value="1"/>
</dbReference>
<sequence>MPSAAMCDKCNHRRAYFYQLQIRSADEPMTTCTSSRVRIVRGLYLTRDKSTGITDALAVDTNGSVRNGRRICRACRARPLTLLEPNPHLMSDQSPPPKPKPGSLRDRIAAFENKGGGAPPPGPPQPRPKPGGLQWKPSPPSPTTSSDHVQPGERKPPSTGGMSASDAMESIGRGGSLRERMAALQGKGAFGGPPPPIAPKPNVERPKWKPPPSVPSVCPEDEPKEGIAGVDATARETSRSPPPRSIASPGPASAEIHGSSNRDGDVGAQEDDDGDPDPERRRDNAEWRSQPVWPVWVVLDSAWPAIRKPEHAPSPAPEVKDEAHGDQPAIVMESNEGVITDDALSTIADNNTFIASATLPPHDIPAATSAAPDAVTETEHKDELSPLVPTRITASMPVPAGPRRAAPPRKKSSKNAPTTALPEPPAGEAEGVTVHSSSIINEPPASADHAIQEGDSQEIAEVAEADESQQCTTSPPAPREAFHEPVEEPKEQEAEEELLEGAGSHVEEESMHTATGEQEVPSERPPTVEEEEEEEARRQRVAAKLAQMGAFNPLAGPPRIPSRRSFDEPAIAPSEAPLDVEDEVNVDTEEHEVTIPPPLAVPPRHDAVHIIKHDATEPHVGIGEDDRVTPHRDGERAAASDAEEQGGSHDGRPLPAPEYSEDQPITHDSVLARQAQGTASTQEAAVVDISGTVPLRSDIQEHRLQGDSGDLVLVCNTTAKIERDTSEDEAEADEMPPPRITRHIPPPPVNLRSKPTPPSSPPLSPPAKTPLQALRLDEEECPPSPDIPPRPIPPPGRSGACSLMAEDPPSPRPRRSIPPPPRRTSSVRVTDTAYTPPIITTLAVQEQVTSEEHEKEHVTEEDTPENATPRPESPEDEESARRRAIAERMARLGGIRFGGPPQMNPLSRPPLPAAPPPTSIPSDEMEEEGPREGEDEDEAARRQRIAAKLAGMGGMRIGMLPPPSGLPPASARRLVTRQEDSESEDTVLPVPIPAPLQRPQSIRKPPPPIEVTVQQEAEQARGESRGTSDDDGAKVEVEESPVEEVRYSDADRSTQRAHPAEALPTPPPRMTSRLPPPGRPPIPAIPTVLLGRRSSTTVRSVSSSRQTSLDESSPGETSTTPGRASSESIPRPQSEYVIVEAEAQDGDEPPALPPPRHKSTRGGSIRLVPALPPVPPPSAIDPPEALTSSAQWELPPIPQGFEFGEASEMASLGWSEGSTAVHVLAPPSSSSHTGSRNASVNVGQPSSSTSVSMSGSGSGSGRRSLDQQPQLTTDELMAIWGKTGVRVIDAATTLFDKSKRALVGDGSHAGFVRAVLAQVPGAVYPSGMTGAGAVTGTDDNDWGYVVYAQTGNAVQRRMSDIMPGDVIAIWDAKFKGHKGLHAYTQTVGITTPSASDSVRGGGPVVGIVSEFDGKKSKVRVWQANQHVGQQVSWTSSSLSVFWRLARMKNGVLTPRGTQTVEIVSYRLEDMKSGQVKVYRVLEA</sequence>
<feature type="compositionally biased region" description="Basic and acidic residues" evidence="5">
    <location>
        <begin position="480"/>
        <end position="492"/>
    </location>
</feature>
<dbReference type="GO" id="GO:0006351">
    <property type="term" value="P:DNA-templated transcription"/>
    <property type="evidence" value="ECO:0007669"/>
    <property type="project" value="InterPro"/>
</dbReference>
<comment type="caution">
    <text evidence="7">The sequence shown here is derived from an EMBL/GenBank/DDBJ whole genome shotgun (WGS) entry which is preliminary data.</text>
</comment>
<evidence type="ECO:0000259" key="6">
    <source>
        <dbReference type="PROSITE" id="PS51133"/>
    </source>
</evidence>
<feature type="compositionally biased region" description="Acidic residues" evidence="5">
    <location>
        <begin position="455"/>
        <end position="467"/>
    </location>
</feature>
<dbReference type="Pfam" id="PF01096">
    <property type="entry name" value="Zn_ribbon_TFIIS"/>
    <property type="match status" value="1"/>
</dbReference>
<feature type="compositionally biased region" description="Pro residues" evidence="5">
    <location>
        <begin position="1170"/>
        <end position="1180"/>
    </location>
</feature>
<dbReference type="InterPro" id="IPR001222">
    <property type="entry name" value="Znf_TFIIS"/>
</dbReference>
<dbReference type="InterPro" id="IPR057402">
    <property type="entry name" value="AIM3_BBC1_C"/>
</dbReference>
<feature type="compositionally biased region" description="Pro residues" evidence="5">
    <location>
        <begin position="1064"/>
        <end position="1084"/>
    </location>
</feature>
<organism evidence="7 8">
    <name type="scientific">Boletus reticuloceps</name>
    <dbReference type="NCBI Taxonomy" id="495285"/>
    <lineage>
        <taxon>Eukaryota</taxon>
        <taxon>Fungi</taxon>
        <taxon>Dikarya</taxon>
        <taxon>Basidiomycota</taxon>
        <taxon>Agaricomycotina</taxon>
        <taxon>Agaricomycetes</taxon>
        <taxon>Agaricomycetidae</taxon>
        <taxon>Boletales</taxon>
        <taxon>Boletineae</taxon>
        <taxon>Boletaceae</taxon>
        <taxon>Boletoideae</taxon>
        <taxon>Boletus</taxon>
    </lineage>
</organism>
<evidence type="ECO:0000256" key="4">
    <source>
        <dbReference type="PROSITE-ProRule" id="PRU00472"/>
    </source>
</evidence>
<feature type="compositionally biased region" description="Basic and acidic residues" evidence="5">
    <location>
        <begin position="613"/>
        <end position="638"/>
    </location>
</feature>
<dbReference type="PROSITE" id="PS51133">
    <property type="entry name" value="ZF_TFIIS_2"/>
    <property type="match status" value="1"/>
</dbReference>
<feature type="region of interest" description="Disordered" evidence="5">
    <location>
        <begin position="1223"/>
        <end position="1269"/>
    </location>
</feature>
<feature type="region of interest" description="Disordered" evidence="5">
    <location>
        <begin position="83"/>
        <end position="293"/>
    </location>
</feature>
<evidence type="ECO:0000256" key="3">
    <source>
        <dbReference type="ARBA" id="ARBA00022833"/>
    </source>
</evidence>
<proteinExistence type="predicted"/>
<dbReference type="SUPFAM" id="SSF57783">
    <property type="entry name" value="Zinc beta-ribbon"/>
    <property type="match status" value="1"/>
</dbReference>
<feature type="compositionally biased region" description="Pro residues" evidence="5">
    <location>
        <begin position="808"/>
        <end position="822"/>
    </location>
</feature>
<keyword evidence="3" id="KW-0862">Zinc</keyword>
<dbReference type="SMART" id="SM00440">
    <property type="entry name" value="ZnF_C2C2"/>
    <property type="match status" value="1"/>
</dbReference>
<feature type="region of interest" description="Disordered" evidence="5">
    <location>
        <begin position="361"/>
        <end position="580"/>
    </location>
</feature>
<evidence type="ECO:0000313" key="7">
    <source>
        <dbReference type="EMBL" id="KAG6376877.1"/>
    </source>
</evidence>
<keyword evidence="8" id="KW-1185">Reference proteome</keyword>
<feature type="compositionally biased region" description="Basic and acidic residues" evidence="5">
    <location>
        <begin position="879"/>
        <end position="890"/>
    </location>
</feature>
<feature type="compositionally biased region" description="Low complexity" evidence="5">
    <location>
        <begin position="1092"/>
        <end position="1107"/>
    </location>
</feature>
<dbReference type="GO" id="GO:0005884">
    <property type="term" value="C:actin filament"/>
    <property type="evidence" value="ECO:0007669"/>
    <property type="project" value="TreeGrafter"/>
</dbReference>
<feature type="compositionally biased region" description="Acidic residues" evidence="5">
    <location>
        <begin position="725"/>
        <end position="734"/>
    </location>
</feature>
<feature type="compositionally biased region" description="Pro residues" evidence="5">
    <location>
        <begin position="907"/>
        <end position="919"/>
    </location>
</feature>
<protein>
    <recommendedName>
        <fullName evidence="6">TFIIS-type domain-containing protein</fullName>
    </recommendedName>
</protein>
<feature type="compositionally biased region" description="Low complexity" evidence="5">
    <location>
        <begin position="1246"/>
        <end position="1255"/>
    </location>
</feature>
<dbReference type="EMBL" id="JAGFBS010000010">
    <property type="protein sequence ID" value="KAG6376877.1"/>
    <property type="molecule type" value="Genomic_DNA"/>
</dbReference>
<feature type="compositionally biased region" description="Basic and acidic residues" evidence="5">
    <location>
        <begin position="277"/>
        <end position="286"/>
    </location>
</feature>
<feature type="domain" description="TFIIS-type" evidence="6">
    <location>
        <begin position="3"/>
        <end position="38"/>
    </location>
</feature>
<dbReference type="Gene3D" id="2.20.25.10">
    <property type="match status" value="1"/>
</dbReference>
<dbReference type="Pfam" id="PF25459">
    <property type="entry name" value="AIM3_BBC1_C"/>
    <property type="match status" value="1"/>
</dbReference>
<accession>A0A8I2YT39</accession>
<feature type="compositionally biased region" description="Basic and acidic residues" evidence="5">
    <location>
        <begin position="1018"/>
        <end position="1054"/>
    </location>
</feature>
<feature type="compositionally biased region" description="Basic and acidic residues" evidence="5">
    <location>
        <begin position="850"/>
        <end position="860"/>
    </location>
</feature>
<feature type="region of interest" description="Disordered" evidence="5">
    <location>
        <begin position="719"/>
        <end position="1187"/>
    </location>
</feature>
<dbReference type="OrthoDB" id="207120at2759"/>
<keyword evidence="1" id="KW-0479">Metal-binding</keyword>
<dbReference type="GO" id="GO:0003676">
    <property type="term" value="F:nucleic acid binding"/>
    <property type="evidence" value="ECO:0007669"/>
    <property type="project" value="InterPro"/>
</dbReference>
<feature type="compositionally biased region" description="Pro residues" evidence="5">
    <location>
        <begin position="118"/>
        <end position="129"/>
    </location>
</feature>
<dbReference type="GO" id="GO:0008270">
    <property type="term" value="F:zinc ion binding"/>
    <property type="evidence" value="ECO:0007669"/>
    <property type="project" value="UniProtKB-KW"/>
</dbReference>
<feature type="compositionally biased region" description="Low complexity" evidence="5">
    <location>
        <begin position="245"/>
        <end position="254"/>
    </location>
</feature>
<reference evidence="7" key="1">
    <citation type="submission" date="2021-03" db="EMBL/GenBank/DDBJ databases">
        <title>Evolutionary innovations through gain and loss of genes in the ectomycorrhizal Boletales.</title>
        <authorList>
            <person name="Wu G."/>
            <person name="Miyauchi S."/>
            <person name="Morin E."/>
            <person name="Yang Z.-L."/>
            <person name="Xu J."/>
            <person name="Martin F.M."/>
        </authorList>
    </citation>
    <scope>NUCLEOTIDE SEQUENCE</scope>
    <source>
        <strain evidence="7">BR01</strain>
    </source>
</reference>
<feature type="compositionally biased region" description="Pro residues" evidence="5">
    <location>
        <begin position="735"/>
        <end position="768"/>
    </location>
</feature>
<evidence type="ECO:0000256" key="1">
    <source>
        <dbReference type="ARBA" id="ARBA00022723"/>
    </source>
</evidence>
<dbReference type="Proteomes" id="UP000683000">
    <property type="component" value="Unassembled WGS sequence"/>
</dbReference>
<dbReference type="GO" id="GO:0030041">
    <property type="term" value="P:actin filament polymerization"/>
    <property type="evidence" value="ECO:0007669"/>
    <property type="project" value="TreeGrafter"/>
</dbReference>
<evidence type="ECO:0000313" key="8">
    <source>
        <dbReference type="Proteomes" id="UP000683000"/>
    </source>
</evidence>
<feature type="region of interest" description="Disordered" evidence="5">
    <location>
        <begin position="307"/>
        <end position="326"/>
    </location>
</feature>
<gene>
    <name evidence="7" type="ORF">JVT61DRAFT_903</name>
</gene>
<dbReference type="InterPro" id="IPR051412">
    <property type="entry name" value="Formin_Homology_Diaphanous_sf"/>
</dbReference>
<feature type="compositionally biased region" description="Acidic residues" evidence="5">
    <location>
        <begin position="923"/>
        <end position="938"/>
    </location>
</feature>
<feature type="region of interest" description="Disordered" evidence="5">
    <location>
        <begin position="613"/>
        <end position="687"/>
    </location>
</feature>